<evidence type="ECO:0000259" key="2">
    <source>
        <dbReference type="PROSITE" id="PS51762"/>
    </source>
</evidence>
<evidence type="ECO:0000256" key="1">
    <source>
        <dbReference type="ARBA" id="ARBA00006865"/>
    </source>
</evidence>
<reference evidence="3 4" key="1">
    <citation type="submission" date="2020-08" db="EMBL/GenBank/DDBJ databases">
        <title>Genomic Encyclopedia of Type Strains, Phase IV (KMG-IV): sequencing the most valuable type-strain genomes for metagenomic binning, comparative biology and taxonomic classification.</title>
        <authorList>
            <person name="Goeker M."/>
        </authorList>
    </citation>
    <scope>NUCLEOTIDE SEQUENCE [LARGE SCALE GENOMIC DNA]</scope>
    <source>
        <strain evidence="3 4">DSM 23958</strain>
    </source>
</reference>
<gene>
    <name evidence="3" type="ORF">HNQ51_002962</name>
</gene>
<organism evidence="3 4">
    <name type="scientific">Inhella inkyongensis</name>
    <dbReference type="NCBI Taxonomy" id="392593"/>
    <lineage>
        <taxon>Bacteria</taxon>
        <taxon>Pseudomonadati</taxon>
        <taxon>Pseudomonadota</taxon>
        <taxon>Betaproteobacteria</taxon>
        <taxon>Burkholderiales</taxon>
        <taxon>Sphaerotilaceae</taxon>
        <taxon>Inhella</taxon>
    </lineage>
</organism>
<evidence type="ECO:0000313" key="4">
    <source>
        <dbReference type="Proteomes" id="UP000554837"/>
    </source>
</evidence>
<dbReference type="InterPro" id="IPR000757">
    <property type="entry name" value="Beta-glucanase-like"/>
</dbReference>
<dbReference type="Gene3D" id="2.60.120.200">
    <property type="match status" value="1"/>
</dbReference>
<dbReference type="InterPro" id="IPR013320">
    <property type="entry name" value="ConA-like_dom_sf"/>
</dbReference>
<dbReference type="GO" id="GO:0005975">
    <property type="term" value="P:carbohydrate metabolic process"/>
    <property type="evidence" value="ECO:0007669"/>
    <property type="project" value="InterPro"/>
</dbReference>
<dbReference type="GO" id="GO:0004553">
    <property type="term" value="F:hydrolase activity, hydrolyzing O-glycosyl compounds"/>
    <property type="evidence" value="ECO:0007669"/>
    <property type="project" value="InterPro"/>
</dbReference>
<dbReference type="SUPFAM" id="SSF49899">
    <property type="entry name" value="Concanavalin A-like lectins/glucanases"/>
    <property type="match status" value="1"/>
</dbReference>
<name>A0A840S5G9_9BURK</name>
<feature type="domain" description="GH16" evidence="2">
    <location>
        <begin position="1"/>
        <end position="241"/>
    </location>
</feature>
<comment type="similarity">
    <text evidence="1">Belongs to the glycosyl hydrolase 16 family.</text>
</comment>
<keyword evidence="4" id="KW-1185">Reference proteome</keyword>
<dbReference type="OrthoDB" id="3404894at2"/>
<dbReference type="Proteomes" id="UP000554837">
    <property type="component" value="Unassembled WGS sequence"/>
</dbReference>
<sequence length="274" mass="30158">MAALFFDDFSQPDRAALQRQGWTLREQAGHPGPPGARWATEGLVLQDDPERPGNRLLRLHAHSDGTAAGTVQSQLCRPQQFLWGSTAARVRFSPRVAAGVPRVQAFFQVSPLRFDYDPLFSELDWEYLPNGGWGAPGARLFAVAWQTVRLEPWDAHNQAHEEPLDLSGRWVQLTVQTDAEGSRWFLDGQALARHGGRTVPRQPMALAFSHWISPGGLLPTPQASDAAFEVDWVIHVADVRRSPAELAAQVAELRAQGVAQRDSLPPGPAPACNF</sequence>
<accession>A0A840S5G9</accession>
<dbReference type="PROSITE" id="PS51762">
    <property type="entry name" value="GH16_2"/>
    <property type="match status" value="1"/>
</dbReference>
<dbReference type="AlphaFoldDB" id="A0A840S5G9"/>
<dbReference type="RefSeq" id="WP_138855156.1">
    <property type="nucleotide sequence ID" value="NZ_CP040709.1"/>
</dbReference>
<dbReference type="CDD" id="cd00413">
    <property type="entry name" value="Glyco_hydrolase_16"/>
    <property type="match status" value="1"/>
</dbReference>
<protein>
    <recommendedName>
        <fullName evidence="2">GH16 domain-containing protein</fullName>
    </recommendedName>
</protein>
<comment type="caution">
    <text evidence="3">The sequence shown here is derived from an EMBL/GenBank/DDBJ whole genome shotgun (WGS) entry which is preliminary data.</text>
</comment>
<evidence type="ECO:0000313" key="3">
    <source>
        <dbReference type="EMBL" id="MBB5205635.1"/>
    </source>
</evidence>
<dbReference type="EMBL" id="JACHHO010000005">
    <property type="protein sequence ID" value="MBB5205635.1"/>
    <property type="molecule type" value="Genomic_DNA"/>
</dbReference>
<proteinExistence type="inferred from homology"/>